<accession>A0A383UNX6</accession>
<feature type="region of interest" description="Disordered" evidence="1">
    <location>
        <begin position="1"/>
        <end position="197"/>
    </location>
</feature>
<feature type="compositionally biased region" description="Basic and acidic residues" evidence="1">
    <location>
        <begin position="40"/>
        <end position="54"/>
    </location>
</feature>
<protein>
    <submittedName>
        <fullName evidence="2">Uncharacterized protein</fullName>
    </submittedName>
</protein>
<gene>
    <name evidence="2" type="ORF">BLGHR1_12365</name>
</gene>
<dbReference type="VEuPathDB" id="FungiDB:BLGHR1_12365"/>
<dbReference type="AlphaFoldDB" id="A0A383UNX6"/>
<feature type="compositionally biased region" description="Polar residues" evidence="1">
    <location>
        <begin position="213"/>
        <end position="223"/>
    </location>
</feature>
<dbReference type="Proteomes" id="UP000275772">
    <property type="component" value="Unassembled WGS sequence"/>
</dbReference>
<feature type="compositionally biased region" description="Polar residues" evidence="1">
    <location>
        <begin position="75"/>
        <end position="96"/>
    </location>
</feature>
<feature type="compositionally biased region" description="Basic and acidic residues" evidence="1">
    <location>
        <begin position="1"/>
        <end position="31"/>
    </location>
</feature>
<dbReference type="EMBL" id="UNSH01000036">
    <property type="protein sequence ID" value="SZF01597.1"/>
    <property type="molecule type" value="Genomic_DNA"/>
</dbReference>
<feature type="compositionally biased region" description="Basic and acidic residues" evidence="1">
    <location>
        <begin position="139"/>
        <end position="153"/>
    </location>
</feature>
<proteinExistence type="predicted"/>
<feature type="compositionally biased region" description="Low complexity" evidence="1">
    <location>
        <begin position="224"/>
        <end position="239"/>
    </location>
</feature>
<feature type="compositionally biased region" description="Polar residues" evidence="1">
    <location>
        <begin position="163"/>
        <end position="176"/>
    </location>
</feature>
<feature type="region of interest" description="Disordered" evidence="1">
    <location>
        <begin position="353"/>
        <end position="375"/>
    </location>
</feature>
<evidence type="ECO:0000313" key="3">
    <source>
        <dbReference type="Proteomes" id="UP000275772"/>
    </source>
</evidence>
<organism evidence="2 3">
    <name type="scientific">Blumeria hordei</name>
    <name type="common">Barley powdery mildew</name>
    <name type="synonym">Blumeria graminis f. sp. hordei</name>
    <dbReference type="NCBI Taxonomy" id="2867405"/>
    <lineage>
        <taxon>Eukaryota</taxon>
        <taxon>Fungi</taxon>
        <taxon>Dikarya</taxon>
        <taxon>Ascomycota</taxon>
        <taxon>Pezizomycotina</taxon>
        <taxon>Leotiomycetes</taxon>
        <taxon>Erysiphales</taxon>
        <taxon>Erysiphaceae</taxon>
        <taxon>Blumeria</taxon>
    </lineage>
</organism>
<feature type="compositionally biased region" description="Basic and acidic residues" evidence="1">
    <location>
        <begin position="97"/>
        <end position="110"/>
    </location>
</feature>
<evidence type="ECO:0000256" key="1">
    <source>
        <dbReference type="SAM" id="MobiDB-lite"/>
    </source>
</evidence>
<feature type="region of interest" description="Disordered" evidence="1">
    <location>
        <begin position="213"/>
        <end position="244"/>
    </location>
</feature>
<evidence type="ECO:0000313" key="2">
    <source>
        <dbReference type="EMBL" id="SZF01597.1"/>
    </source>
</evidence>
<reference evidence="2 3" key="1">
    <citation type="submission" date="2017-11" db="EMBL/GenBank/DDBJ databases">
        <authorList>
            <person name="Kracher B."/>
        </authorList>
    </citation>
    <scope>NUCLEOTIDE SEQUENCE [LARGE SCALE GENOMIC DNA]</scope>
    <source>
        <strain evidence="2 3">RACE1</strain>
    </source>
</reference>
<name>A0A383UNX6_BLUHO</name>
<sequence length="375" mass="40799">MSNFKDKVKSSWNTRNKDGKLTNRLRDDFKGLDQVAGWMGKERDHGTTNDRESRLAVSYKDPSSFKPPPKRINSYVDTTTQNHASSDTKESLSTWPSEKKKIGDLEERKLPPPVPSRDNSAGSKALQISPRNPHFNGFDSERRNSENCPEAKPRLPPRLPPRKTSSLAASSVADSTDSPEDVSKDGPSRSGAASIKQSCLQSSTLAKSFLTTARNVSPSDNVQSCPSTTTSLTSPKSVSASEGTTFAEKRAALKTVSSLRNNPSSVSFHDVKTAAGTAKSFQERHGNQVKTGLHLAQRLQGNRTSDEGESPQHATVTGTRLRSFDQAGSLAKTVIDMKVPPMPPIKRVNQVSPKIASNYEPPSIPIHTKPKIQSV</sequence>